<comment type="function">
    <text evidence="5">Guanine nucleotide-binding proteins (G proteins) are involved as a modulator or transducer in various transmembrane signaling systems. The beta and gamma chains are required for the GTPase activity, for replacement of GDP by GTP, and for G protein-effector interaction.</text>
</comment>
<evidence type="ECO:0000259" key="6">
    <source>
        <dbReference type="PROSITE" id="PS50058"/>
    </source>
</evidence>
<dbReference type="PRINTS" id="PR00321">
    <property type="entry name" value="GPROTEING"/>
</dbReference>
<sequence length="63" mass="7069">LAQDQNEQKHQKMSSNCSKLFLVSKAAAELMNYCEMHSHRDPLPVGLPTSGNPFKDKKPCIIL</sequence>
<organism evidence="7 8">
    <name type="scientific">Hucho hucho</name>
    <name type="common">huchen</name>
    <dbReference type="NCBI Taxonomy" id="62062"/>
    <lineage>
        <taxon>Eukaryota</taxon>
        <taxon>Metazoa</taxon>
        <taxon>Chordata</taxon>
        <taxon>Craniata</taxon>
        <taxon>Vertebrata</taxon>
        <taxon>Euteleostomi</taxon>
        <taxon>Actinopterygii</taxon>
        <taxon>Neopterygii</taxon>
        <taxon>Teleostei</taxon>
        <taxon>Protacanthopterygii</taxon>
        <taxon>Salmoniformes</taxon>
        <taxon>Salmonidae</taxon>
        <taxon>Salmoninae</taxon>
        <taxon>Hucho</taxon>
    </lineage>
</organism>
<accession>A0A4W5LUS4</accession>
<dbReference type="PANTHER" id="PTHR13809">
    <property type="entry name" value="GUANINE NUCLEOTIDE-BINDING PROTEIN GAMMA SUBUNIT"/>
    <property type="match status" value="1"/>
</dbReference>
<dbReference type="AlphaFoldDB" id="A0A4W5LUS4"/>
<dbReference type="GO" id="GO:0007186">
    <property type="term" value="P:G protein-coupled receptor signaling pathway"/>
    <property type="evidence" value="ECO:0007669"/>
    <property type="project" value="InterPro"/>
</dbReference>
<dbReference type="PROSITE" id="PS50058">
    <property type="entry name" value="G_PROTEIN_GAMMA"/>
    <property type="match status" value="1"/>
</dbReference>
<evidence type="ECO:0000256" key="5">
    <source>
        <dbReference type="RuleBase" id="RU004973"/>
    </source>
</evidence>
<proteinExistence type="inferred from homology"/>
<evidence type="ECO:0000313" key="8">
    <source>
        <dbReference type="Proteomes" id="UP000314982"/>
    </source>
</evidence>
<dbReference type="GO" id="GO:0005834">
    <property type="term" value="C:heterotrimeric G-protein complex"/>
    <property type="evidence" value="ECO:0007669"/>
    <property type="project" value="InterPro"/>
</dbReference>
<comment type="subunit">
    <text evidence="5">G proteins are composed of 3 units; alpha, beta and gamma.</text>
</comment>
<evidence type="ECO:0000256" key="2">
    <source>
        <dbReference type="ARBA" id="ARBA00022475"/>
    </source>
</evidence>
<reference evidence="8" key="1">
    <citation type="submission" date="2018-06" db="EMBL/GenBank/DDBJ databases">
        <title>Genome assembly of Danube salmon.</title>
        <authorList>
            <person name="Macqueen D.J."/>
            <person name="Gundappa M.K."/>
        </authorList>
    </citation>
    <scope>NUCLEOTIDE SEQUENCE [LARGE SCALE GENOMIC DNA]</scope>
</reference>
<dbReference type="SUPFAM" id="SSF48670">
    <property type="entry name" value="Transducin (heterotrimeric G protein), gamma chain"/>
    <property type="match status" value="1"/>
</dbReference>
<feature type="domain" description="G protein gamma" evidence="6">
    <location>
        <begin position="23"/>
        <end position="63"/>
    </location>
</feature>
<reference evidence="7" key="3">
    <citation type="submission" date="2025-09" db="UniProtKB">
        <authorList>
            <consortium name="Ensembl"/>
        </authorList>
    </citation>
    <scope>IDENTIFICATION</scope>
</reference>
<evidence type="ECO:0000256" key="3">
    <source>
        <dbReference type="ARBA" id="ARBA00023136"/>
    </source>
</evidence>
<keyword evidence="2 5" id="KW-1003">Cell membrane</keyword>
<dbReference type="GO" id="GO:0031681">
    <property type="term" value="F:G-protein beta-subunit binding"/>
    <property type="evidence" value="ECO:0007669"/>
    <property type="project" value="InterPro"/>
</dbReference>
<reference evidence="7" key="2">
    <citation type="submission" date="2025-08" db="UniProtKB">
        <authorList>
            <consortium name="Ensembl"/>
        </authorList>
    </citation>
    <scope>IDENTIFICATION</scope>
</reference>
<evidence type="ECO:0000313" key="7">
    <source>
        <dbReference type="Ensembl" id="ENSHHUP00000028765.1"/>
    </source>
</evidence>
<dbReference type="SMART" id="SM00224">
    <property type="entry name" value="GGL"/>
    <property type="match status" value="1"/>
</dbReference>
<dbReference type="STRING" id="62062.ENSHHUP00000028765"/>
<keyword evidence="3 5" id="KW-0472">Membrane</keyword>
<evidence type="ECO:0000256" key="1">
    <source>
        <dbReference type="ARBA" id="ARBA00007431"/>
    </source>
</evidence>
<protein>
    <recommendedName>
        <fullName evidence="5">Guanine nucleotide-binding protein subunit gamma</fullName>
    </recommendedName>
</protein>
<dbReference type="Ensembl" id="ENSHHUT00000029961.1">
    <property type="protein sequence ID" value="ENSHHUP00000028765.1"/>
    <property type="gene ID" value="ENSHHUG00000018345.1"/>
</dbReference>
<name>A0A4W5LUS4_9TELE</name>
<dbReference type="Pfam" id="PF00631">
    <property type="entry name" value="G-gamma"/>
    <property type="match status" value="1"/>
</dbReference>
<dbReference type="SMART" id="SM01224">
    <property type="entry name" value="G_gamma"/>
    <property type="match status" value="1"/>
</dbReference>
<dbReference type="InterPro" id="IPR015898">
    <property type="entry name" value="G-protein_gamma-like_dom"/>
</dbReference>
<comment type="subcellular location">
    <subcellularLocation>
        <location evidence="5">Cell membrane</location>
        <topology evidence="5">Lipid-anchor</topology>
        <orientation evidence="5">Cytoplasmic side</orientation>
    </subcellularLocation>
</comment>
<evidence type="ECO:0000256" key="4">
    <source>
        <dbReference type="ARBA" id="ARBA00023224"/>
    </source>
</evidence>
<dbReference type="GeneTree" id="ENSGT01150000288924"/>
<dbReference type="Gene3D" id="4.10.260.10">
    <property type="entry name" value="Transducin (heterotrimeric G protein), gamma chain"/>
    <property type="match status" value="1"/>
</dbReference>
<dbReference type="InterPro" id="IPR036284">
    <property type="entry name" value="GGL_sf"/>
</dbReference>
<comment type="similarity">
    <text evidence="1 5">Belongs to the G protein gamma family.</text>
</comment>
<keyword evidence="8" id="KW-1185">Reference proteome</keyword>
<dbReference type="Proteomes" id="UP000314982">
    <property type="component" value="Unassembled WGS sequence"/>
</dbReference>
<keyword evidence="5" id="KW-0449">Lipoprotein</keyword>
<keyword evidence="4 5" id="KW-0807">Transducer</keyword>
<dbReference type="InterPro" id="IPR001770">
    <property type="entry name" value="G-protein_gamma"/>
</dbReference>